<dbReference type="Proteomes" id="UP001275084">
    <property type="component" value="Unassembled WGS sequence"/>
</dbReference>
<dbReference type="EMBL" id="JAUIQD010000007">
    <property type="protein sequence ID" value="KAK3344193.1"/>
    <property type="molecule type" value="Genomic_DNA"/>
</dbReference>
<protein>
    <submittedName>
        <fullName evidence="1">Uncharacterized protein</fullName>
    </submittedName>
</protein>
<accession>A0AAJ0M9S6</accession>
<comment type="caution">
    <text evidence="1">The sequence shown here is derived from an EMBL/GenBank/DDBJ whole genome shotgun (WGS) entry which is preliminary data.</text>
</comment>
<organism evidence="1 2">
    <name type="scientific">Lasiosphaeria hispida</name>
    <dbReference type="NCBI Taxonomy" id="260671"/>
    <lineage>
        <taxon>Eukaryota</taxon>
        <taxon>Fungi</taxon>
        <taxon>Dikarya</taxon>
        <taxon>Ascomycota</taxon>
        <taxon>Pezizomycotina</taxon>
        <taxon>Sordariomycetes</taxon>
        <taxon>Sordariomycetidae</taxon>
        <taxon>Sordariales</taxon>
        <taxon>Lasiosphaeriaceae</taxon>
        <taxon>Lasiosphaeria</taxon>
    </lineage>
</organism>
<keyword evidence="2" id="KW-1185">Reference proteome</keyword>
<proteinExistence type="predicted"/>
<dbReference type="AlphaFoldDB" id="A0AAJ0M9S6"/>
<gene>
    <name evidence="1" type="ORF">B0T25DRAFT_320436</name>
</gene>
<evidence type="ECO:0000313" key="2">
    <source>
        <dbReference type="Proteomes" id="UP001275084"/>
    </source>
</evidence>
<name>A0AAJ0M9S6_9PEZI</name>
<sequence>MGSHTCSPQPGSTADDPIVSHRGLHLLLPACSDSGGGTPCCCSPCPCPCPCSLLLPLCIPLLHFPQFCLPPFPRSLILSLCLALRPRSLDAADHRSSDKLLPLLLIFASIPPASLLISVYTRGTPLGLSDQCTHHTSSQRNVLPASPGRLRVFTLQQSSSSAGVFESVAQPGTYHIAEVDLIARVQLSASFPDLLLSLPLLYLIYTSFPKSPKMTSSKPHLSTAL</sequence>
<reference evidence="1" key="2">
    <citation type="submission" date="2023-06" db="EMBL/GenBank/DDBJ databases">
        <authorList>
            <consortium name="Lawrence Berkeley National Laboratory"/>
            <person name="Haridas S."/>
            <person name="Hensen N."/>
            <person name="Bonometti L."/>
            <person name="Westerberg I."/>
            <person name="Brannstrom I.O."/>
            <person name="Guillou S."/>
            <person name="Cros-Aarteil S."/>
            <person name="Calhoun S."/>
            <person name="Kuo A."/>
            <person name="Mondo S."/>
            <person name="Pangilinan J."/>
            <person name="Riley R."/>
            <person name="Labutti K."/>
            <person name="Andreopoulos B."/>
            <person name="Lipzen A."/>
            <person name="Chen C."/>
            <person name="Yanf M."/>
            <person name="Daum C."/>
            <person name="Ng V."/>
            <person name="Clum A."/>
            <person name="Steindorff A."/>
            <person name="Ohm R."/>
            <person name="Martin F."/>
            <person name="Silar P."/>
            <person name="Natvig D."/>
            <person name="Lalanne C."/>
            <person name="Gautier V."/>
            <person name="Ament-Velasquez S.L."/>
            <person name="Kruys A."/>
            <person name="Hutchinson M.I."/>
            <person name="Powell A.J."/>
            <person name="Barry K."/>
            <person name="Miller A.N."/>
            <person name="Grigoriev I.V."/>
            <person name="Debuchy R."/>
            <person name="Gladieux P."/>
            <person name="Thoren M.H."/>
            <person name="Johannesson H."/>
        </authorList>
    </citation>
    <scope>NUCLEOTIDE SEQUENCE</scope>
    <source>
        <strain evidence="1">CBS 955.72</strain>
    </source>
</reference>
<evidence type="ECO:0000313" key="1">
    <source>
        <dbReference type="EMBL" id="KAK3344193.1"/>
    </source>
</evidence>
<reference evidence="1" key="1">
    <citation type="journal article" date="2023" name="Mol. Phylogenet. Evol.">
        <title>Genome-scale phylogeny and comparative genomics of the fungal order Sordariales.</title>
        <authorList>
            <person name="Hensen N."/>
            <person name="Bonometti L."/>
            <person name="Westerberg I."/>
            <person name="Brannstrom I.O."/>
            <person name="Guillou S."/>
            <person name="Cros-Aarteil S."/>
            <person name="Calhoun S."/>
            <person name="Haridas S."/>
            <person name="Kuo A."/>
            <person name="Mondo S."/>
            <person name="Pangilinan J."/>
            <person name="Riley R."/>
            <person name="LaButti K."/>
            <person name="Andreopoulos B."/>
            <person name="Lipzen A."/>
            <person name="Chen C."/>
            <person name="Yan M."/>
            <person name="Daum C."/>
            <person name="Ng V."/>
            <person name="Clum A."/>
            <person name="Steindorff A."/>
            <person name="Ohm R.A."/>
            <person name="Martin F."/>
            <person name="Silar P."/>
            <person name="Natvig D.O."/>
            <person name="Lalanne C."/>
            <person name="Gautier V."/>
            <person name="Ament-Velasquez S.L."/>
            <person name="Kruys A."/>
            <person name="Hutchinson M.I."/>
            <person name="Powell A.J."/>
            <person name="Barry K."/>
            <person name="Miller A.N."/>
            <person name="Grigoriev I.V."/>
            <person name="Debuchy R."/>
            <person name="Gladieux P."/>
            <person name="Hiltunen Thoren M."/>
            <person name="Johannesson H."/>
        </authorList>
    </citation>
    <scope>NUCLEOTIDE SEQUENCE</scope>
    <source>
        <strain evidence="1">CBS 955.72</strain>
    </source>
</reference>